<gene>
    <name evidence="3" type="ORF">ABUW04_26095</name>
</gene>
<protein>
    <submittedName>
        <fullName evidence="3">Penicillin-binding transpeptidase domain-containing protein</fullName>
    </submittedName>
</protein>
<comment type="caution">
    <text evidence="3">The sequence shown here is derived from an EMBL/GenBank/DDBJ whole genome shotgun (WGS) entry which is preliminary data.</text>
</comment>
<dbReference type="InterPro" id="IPR050515">
    <property type="entry name" value="Beta-lactam/transpept"/>
</dbReference>
<dbReference type="PANTHER" id="PTHR30627:SF24">
    <property type="entry name" value="PENICILLIN-BINDING PROTEIN 4B"/>
    <property type="match status" value="1"/>
</dbReference>
<sequence>MNRGAKSAVIGTVVVLFAAGGYGAYNVVHAVANVGSGSTPKTASTAMATTAPNEADAVKRAQSFLDSWKSGPDHYTGAASQTTDPGGAQDALQAYATGVKLSAISFSDVAAAAPTAALPATGNSSGDAALETHVTFTVTAQVKGGTWSYPSSLDVVQSAGGLTSVNWAPSVLYPKLKAAESLAAGPVTADAGSVRVLARDGKTVLTGAKYPSLTEIIATIAQHGGGGSSSSAAESGSGIEIVDSNNDPVATAKVFTAPKGASITTTIDARLQAAAEAAVRGSVLKGMPAAVDAIDHSNGQIRAIAYAGTGSDGNTAINAALAPGSTMKIVTAAALFDHTSMTPTSVAPCDATATVWGETWPNDSPSDTDPNATLTKAFAISCNTSFIKAGFKQLVHDGDASALHNEAVQVFGLGSWSIGGGVQTTDPSVPVPPANNSNQGAQFMGQGQITMSPLVVASLAATVAEGRFEQPVILPGQQQSAAPQAMSSRTDGYLKTLMRAAAHDSDGTAYPRMKDFSSTTGAKTGTAETNSTTNGWFTAYNSEIAVASLVQGGTTGVDSAGYVVQAVLTADE</sequence>
<dbReference type="EMBL" id="JBEUKS010000010">
    <property type="protein sequence ID" value="MFC1441729.1"/>
    <property type="molecule type" value="Genomic_DNA"/>
</dbReference>
<evidence type="ECO:0000313" key="4">
    <source>
        <dbReference type="Proteomes" id="UP001592581"/>
    </source>
</evidence>
<accession>A0ABV6XTZ3</accession>
<dbReference type="InterPro" id="IPR001460">
    <property type="entry name" value="PCN-bd_Tpept"/>
</dbReference>
<evidence type="ECO:0000259" key="1">
    <source>
        <dbReference type="Pfam" id="PF00905"/>
    </source>
</evidence>
<evidence type="ECO:0000259" key="2">
    <source>
        <dbReference type="Pfam" id="PF05223"/>
    </source>
</evidence>
<feature type="domain" description="NTF2-like N-terminal transpeptidase" evidence="2">
    <location>
        <begin position="57"/>
        <end position="178"/>
    </location>
</feature>
<proteinExistence type="predicted"/>
<dbReference type="SUPFAM" id="SSF56601">
    <property type="entry name" value="beta-lactamase/transpeptidase-like"/>
    <property type="match status" value="1"/>
</dbReference>
<dbReference type="Proteomes" id="UP001592581">
    <property type="component" value="Unassembled WGS sequence"/>
</dbReference>
<dbReference type="RefSeq" id="WP_380566794.1">
    <property type="nucleotide sequence ID" value="NZ_JBEUKS010000010.1"/>
</dbReference>
<keyword evidence="4" id="KW-1185">Reference proteome</keyword>
<dbReference type="Gene3D" id="3.40.710.10">
    <property type="entry name" value="DD-peptidase/beta-lactamase superfamily"/>
    <property type="match status" value="1"/>
</dbReference>
<name>A0ABV6XTZ3_9ACTN</name>
<dbReference type="Pfam" id="PF05223">
    <property type="entry name" value="MecA_N"/>
    <property type="match status" value="1"/>
</dbReference>
<feature type="domain" description="Penicillin-binding protein transpeptidase" evidence="1">
    <location>
        <begin position="293"/>
        <end position="565"/>
    </location>
</feature>
<reference evidence="3 4" key="1">
    <citation type="submission" date="2024-06" db="EMBL/GenBank/DDBJ databases">
        <authorList>
            <person name="Lee S.D."/>
        </authorList>
    </citation>
    <scope>NUCLEOTIDE SEQUENCE [LARGE SCALE GENOMIC DNA]</scope>
    <source>
        <strain evidence="3 4">N1-10</strain>
    </source>
</reference>
<dbReference type="InterPro" id="IPR007887">
    <property type="entry name" value="MecA_N"/>
</dbReference>
<evidence type="ECO:0000313" key="3">
    <source>
        <dbReference type="EMBL" id="MFC1441729.1"/>
    </source>
</evidence>
<dbReference type="PANTHER" id="PTHR30627">
    <property type="entry name" value="PEPTIDOGLYCAN D,D-TRANSPEPTIDASE"/>
    <property type="match status" value="1"/>
</dbReference>
<dbReference type="Pfam" id="PF00905">
    <property type="entry name" value="Transpeptidase"/>
    <property type="match status" value="1"/>
</dbReference>
<dbReference type="InterPro" id="IPR012338">
    <property type="entry name" value="Beta-lactam/transpept-like"/>
</dbReference>
<organism evidence="3 4">
    <name type="scientific">Streptacidiphilus jeojiensis</name>
    <dbReference type="NCBI Taxonomy" id="3229225"/>
    <lineage>
        <taxon>Bacteria</taxon>
        <taxon>Bacillati</taxon>
        <taxon>Actinomycetota</taxon>
        <taxon>Actinomycetes</taxon>
        <taxon>Kitasatosporales</taxon>
        <taxon>Streptomycetaceae</taxon>
        <taxon>Streptacidiphilus</taxon>
    </lineage>
</organism>